<protein>
    <submittedName>
        <fullName evidence="2">Glycosyltransferase Gtf1</fullName>
        <ecNumber evidence="2">2.4.1.-</ecNumber>
    </submittedName>
</protein>
<dbReference type="RefSeq" id="WP_136151843.1">
    <property type="nucleotide sequence ID" value="NZ_CP038810.1"/>
</dbReference>
<evidence type="ECO:0000313" key="2">
    <source>
        <dbReference type="EMBL" id="QBZ97914.1"/>
    </source>
</evidence>
<keyword evidence="2" id="KW-0328">Glycosyltransferase</keyword>
<dbReference type="PANTHER" id="PTHR12526">
    <property type="entry name" value="GLYCOSYLTRANSFERASE"/>
    <property type="match status" value="1"/>
</dbReference>
<dbReference type="Gene3D" id="3.40.50.2000">
    <property type="entry name" value="Glycogen Phosphorylase B"/>
    <property type="match status" value="2"/>
</dbReference>
<dbReference type="InterPro" id="IPR001296">
    <property type="entry name" value="Glyco_trans_1"/>
</dbReference>
<keyword evidence="3" id="KW-1185">Reference proteome</keyword>
<reference evidence="2 3" key="1">
    <citation type="submission" date="2019-04" db="EMBL/GenBank/DDBJ databases">
        <title>Flavobacterium sp. GS03.</title>
        <authorList>
            <person name="Kim H."/>
        </authorList>
    </citation>
    <scope>NUCLEOTIDE SEQUENCE [LARGE SCALE GENOMIC DNA]</scope>
    <source>
        <strain evidence="2 3">GS03</strain>
    </source>
</reference>
<evidence type="ECO:0000313" key="3">
    <source>
        <dbReference type="Proteomes" id="UP000296862"/>
    </source>
</evidence>
<dbReference type="OrthoDB" id="823685at2"/>
<dbReference type="SUPFAM" id="SSF53756">
    <property type="entry name" value="UDP-Glycosyltransferase/glycogen phosphorylase"/>
    <property type="match status" value="1"/>
</dbReference>
<accession>A0A4V1CC16</accession>
<feature type="domain" description="Glycosyl transferase family 1" evidence="1">
    <location>
        <begin position="174"/>
        <end position="331"/>
    </location>
</feature>
<gene>
    <name evidence="2" type="primary">gtf1_3</name>
    <name evidence="2" type="ORF">GS03_01412</name>
</gene>
<dbReference type="EMBL" id="CP038810">
    <property type="protein sequence ID" value="QBZ97914.1"/>
    <property type="molecule type" value="Genomic_DNA"/>
</dbReference>
<dbReference type="EC" id="2.4.1.-" evidence="2"/>
<dbReference type="PANTHER" id="PTHR12526:SF630">
    <property type="entry name" value="GLYCOSYLTRANSFERASE"/>
    <property type="match status" value="1"/>
</dbReference>
<dbReference type="CDD" id="cd03811">
    <property type="entry name" value="GT4_GT28_WabH-like"/>
    <property type="match status" value="1"/>
</dbReference>
<dbReference type="Proteomes" id="UP000296862">
    <property type="component" value="Chromosome"/>
</dbReference>
<sequence length="357" mass="40285">MRTVQIIDSLEIGGAEKMAINYANALSVTNEFSGLVATRAEGKLKNQLSDSVSYLFLKKKATIDFGAVFRLRKYCKENKVEFLQPHSSSYFTALLVKFVYPKVKIIWHDHNGLSEFISSEKSFALKIASFFFKGIIVVNYKLKAWAEKELNCQNVIYLPNFTTIDNAASTETVLKGESGKKILCLANLRDQKNHFLLLEVAEKLKQSHPDWSFHLVGKDFEDDYSANVRAAIVNKNLEENVFIYGSKNDIKNIINQSDIAILTSKSEGLPIALIEYGLSKKPVVSTKVGEIPLIIKDGINGFIVDVNEADLFYQKLVRFIDENDLRIQMGNSLHQTILENNSEEGVIAKYLNWVLSL</sequence>
<organism evidence="2 3">
    <name type="scientific">Flavobacterium sangjuense</name>
    <dbReference type="NCBI Taxonomy" id="2518177"/>
    <lineage>
        <taxon>Bacteria</taxon>
        <taxon>Pseudomonadati</taxon>
        <taxon>Bacteroidota</taxon>
        <taxon>Flavobacteriia</taxon>
        <taxon>Flavobacteriales</taxon>
        <taxon>Flavobacteriaceae</taxon>
        <taxon>Flavobacterium</taxon>
    </lineage>
</organism>
<proteinExistence type="predicted"/>
<name>A0A4V1CC16_9FLAO</name>
<dbReference type="Pfam" id="PF00534">
    <property type="entry name" value="Glycos_transf_1"/>
    <property type="match status" value="1"/>
</dbReference>
<dbReference type="GO" id="GO:0016757">
    <property type="term" value="F:glycosyltransferase activity"/>
    <property type="evidence" value="ECO:0007669"/>
    <property type="project" value="UniProtKB-KW"/>
</dbReference>
<dbReference type="KEGG" id="fsn:GS03_01412"/>
<keyword evidence="2" id="KW-0808">Transferase</keyword>
<dbReference type="AlphaFoldDB" id="A0A4V1CC16"/>
<evidence type="ECO:0000259" key="1">
    <source>
        <dbReference type="Pfam" id="PF00534"/>
    </source>
</evidence>